<comment type="caution">
    <text evidence="1">The sequence shown here is derived from an EMBL/GenBank/DDBJ whole genome shotgun (WGS) entry which is preliminary data.</text>
</comment>
<sequence>MNFGCRPITDDVTKVKIILINNRSEGTFFRISVRFCCSVKASMTSDMTGQTDLWGENL</sequence>
<evidence type="ECO:0000313" key="2">
    <source>
        <dbReference type="Proteomes" id="UP000014140"/>
    </source>
</evidence>
<protein>
    <submittedName>
        <fullName evidence="1">Uncharacterized protein</fullName>
    </submittedName>
</protein>
<dbReference type="AlphaFoldDB" id="S0GQR9"/>
<organism evidence="1 2">
    <name type="scientific">Parabacteroides goldsteinii dnLKV18</name>
    <dbReference type="NCBI Taxonomy" id="1235789"/>
    <lineage>
        <taxon>Bacteria</taxon>
        <taxon>Pseudomonadati</taxon>
        <taxon>Bacteroidota</taxon>
        <taxon>Bacteroidia</taxon>
        <taxon>Bacteroidales</taxon>
        <taxon>Tannerellaceae</taxon>
        <taxon>Parabacteroides</taxon>
    </lineage>
</organism>
<dbReference type="HOGENOM" id="CLU_2975151_0_0_10"/>
<accession>S0GQR9</accession>
<name>S0GQR9_9BACT</name>
<reference evidence="1 2" key="1">
    <citation type="submission" date="2013-04" db="EMBL/GenBank/DDBJ databases">
        <title>The Genome Sequence of Parabacteroides goldsteinii dnLKV18.</title>
        <authorList>
            <consortium name="The Broad Institute Genomics Platform"/>
            <consortium name="The Broad Institute Genome Sequencing Center for Infectious Disease"/>
            <person name="Earl A."/>
            <person name="Xavier R."/>
            <person name="Kuhn K."/>
            <person name="Stappenbeck T."/>
            <person name="Walker B."/>
            <person name="Young S."/>
            <person name="Zeng Q."/>
            <person name="Gargeya S."/>
            <person name="Fitzgerald M."/>
            <person name="Haas B."/>
            <person name="Abouelleil A."/>
            <person name="Allen A.W."/>
            <person name="Alvarado L."/>
            <person name="Arachchi H.M."/>
            <person name="Berlin A.M."/>
            <person name="Chapman S.B."/>
            <person name="Gainer-Dewar J."/>
            <person name="Goldberg J."/>
            <person name="Griggs A."/>
            <person name="Gujja S."/>
            <person name="Hansen M."/>
            <person name="Howarth C."/>
            <person name="Imamovic A."/>
            <person name="Ireland A."/>
            <person name="Larimer J."/>
            <person name="McCowan C."/>
            <person name="Murphy C."/>
            <person name="Pearson M."/>
            <person name="Poon T.W."/>
            <person name="Priest M."/>
            <person name="Roberts A."/>
            <person name="Saif S."/>
            <person name="Shea T."/>
            <person name="Sisk P."/>
            <person name="Sykes S."/>
            <person name="Wortman J."/>
            <person name="Nusbaum C."/>
            <person name="Birren B."/>
        </authorList>
    </citation>
    <scope>NUCLEOTIDE SEQUENCE [LARGE SCALE GENOMIC DNA]</scope>
    <source>
        <strain evidence="2">dnLKV18</strain>
    </source>
</reference>
<dbReference type="Proteomes" id="UP000014140">
    <property type="component" value="Unassembled WGS sequence"/>
</dbReference>
<proteinExistence type="predicted"/>
<gene>
    <name evidence="1" type="ORF">C803_04251</name>
</gene>
<keyword evidence="2" id="KW-1185">Reference proteome</keyword>
<dbReference type="PATRIC" id="fig|1235789.3.peg.4269"/>
<evidence type="ECO:0000313" key="1">
    <source>
        <dbReference type="EMBL" id="EOS15938.1"/>
    </source>
</evidence>
<dbReference type="EMBL" id="ASSQ01000020">
    <property type="protein sequence ID" value="EOS15938.1"/>
    <property type="molecule type" value="Genomic_DNA"/>
</dbReference>